<sequence>MKAKKERVAVKMVEDFEREEAQKLVREAERLTRVEEENRPQLEETRVAEIALTFMAIREELVTLHFSQKLRLATCWRAEYQVLHERQMDSNLKLRHSREMSQLENRYRIGKFKKETGFQGEYNERQEEENSLKKEDTEKVASEPFRKGKPESVDKIKLAQASHQETNIAGFEEWDLDTKYRLRDLAQTFERKKLALEELHRMEVIEAEQELRNEWRSWARNRVAEVKWFDAVIEEREYALQNLELQDMPWPQ</sequence>
<feature type="region of interest" description="Disordered" evidence="1">
    <location>
        <begin position="118"/>
        <end position="148"/>
    </location>
</feature>
<name>A0A8A3PE94_9HELO</name>
<reference evidence="2" key="1">
    <citation type="submission" date="2020-10" db="EMBL/GenBank/DDBJ databases">
        <title>Genome Sequence of Monilinia vaccinii-corymbosi Sheds Light on Mummy Berry Disease Infection of Blueberry and Mating Type.</title>
        <authorList>
            <person name="Yow A.G."/>
            <person name="Zhang Y."/>
            <person name="Bansal K."/>
            <person name="Eacker S.M."/>
            <person name="Sullivan S."/>
            <person name="Liachko I."/>
            <person name="Cubeta M.A."/>
            <person name="Rollins J.A."/>
            <person name="Ashrafi H."/>
        </authorList>
    </citation>
    <scope>NUCLEOTIDE SEQUENCE</scope>
    <source>
        <strain evidence="2">RL-1</strain>
    </source>
</reference>
<protein>
    <submittedName>
        <fullName evidence="2">Uncharacterized protein</fullName>
    </submittedName>
</protein>
<proteinExistence type="predicted"/>
<dbReference type="Proteomes" id="UP000672032">
    <property type="component" value="Chromosome 3"/>
</dbReference>
<keyword evidence="3" id="KW-1185">Reference proteome</keyword>
<dbReference type="OrthoDB" id="9977870at2759"/>
<evidence type="ECO:0000313" key="2">
    <source>
        <dbReference type="EMBL" id="QSZ33383.1"/>
    </source>
</evidence>
<evidence type="ECO:0000313" key="3">
    <source>
        <dbReference type="Proteomes" id="UP000672032"/>
    </source>
</evidence>
<accession>A0A8A3PE94</accession>
<dbReference type="AlphaFoldDB" id="A0A8A3PE94"/>
<gene>
    <name evidence="2" type="ORF">DSL72_002971</name>
</gene>
<dbReference type="EMBL" id="CP063407">
    <property type="protein sequence ID" value="QSZ33383.1"/>
    <property type="molecule type" value="Genomic_DNA"/>
</dbReference>
<organism evidence="2 3">
    <name type="scientific">Monilinia vaccinii-corymbosi</name>
    <dbReference type="NCBI Taxonomy" id="61207"/>
    <lineage>
        <taxon>Eukaryota</taxon>
        <taxon>Fungi</taxon>
        <taxon>Dikarya</taxon>
        <taxon>Ascomycota</taxon>
        <taxon>Pezizomycotina</taxon>
        <taxon>Leotiomycetes</taxon>
        <taxon>Helotiales</taxon>
        <taxon>Sclerotiniaceae</taxon>
        <taxon>Monilinia</taxon>
    </lineage>
</organism>
<evidence type="ECO:0000256" key="1">
    <source>
        <dbReference type="SAM" id="MobiDB-lite"/>
    </source>
</evidence>